<dbReference type="EMBL" id="ADBF01000255">
    <property type="protein sequence ID" value="EFE48357.1"/>
    <property type="molecule type" value="Genomic_DNA"/>
</dbReference>
<sequence length="296" mass="33613">MIAVWKNMDKKFGWRQFAVQRVRILAVLSVIAVLAGNVGASYWQAELFSHFVPYYAAVFVLAAWLDSGWKRWLWLGATSVLLLWLAQPFEGERPSEIHHSLLWYNVNLDNPKAAEESAKILAAAPEVLALAEIDLADRGWQALRRSYPYGCEWESDSPFALAVWSRKPLAACEVRFVGDYPYIRAVTGNTALFALHPPPPVSAVLAVERREYLEQTAVFIGKEENVLVVGDLNSSPFSPLFRSFTETAGIRAQTRFWTPTWLPFGLNLDHVLAKQPVRAEPLPWRHSDHRALMVRW</sequence>
<dbReference type="HOGENOM" id="CLU_052333_0_2_4"/>
<dbReference type="Gene3D" id="3.60.10.10">
    <property type="entry name" value="Endonuclease/exonuclease/phosphatase"/>
    <property type="match status" value="1"/>
</dbReference>
<dbReference type="InterPro" id="IPR005135">
    <property type="entry name" value="Endo/exonuclease/phosphatase"/>
</dbReference>
<organism evidence="4 5">
    <name type="scientific">Neisseria elongata subsp. glycolytica ATCC 29315</name>
    <dbReference type="NCBI Taxonomy" id="546263"/>
    <lineage>
        <taxon>Bacteria</taxon>
        <taxon>Pseudomonadati</taxon>
        <taxon>Pseudomonadota</taxon>
        <taxon>Betaproteobacteria</taxon>
        <taxon>Neisseriales</taxon>
        <taxon>Neisseriaceae</taxon>
        <taxon>Neisseria</taxon>
    </lineage>
</organism>
<feature type="transmembrane region" description="Helical" evidence="1">
    <location>
        <begin position="47"/>
        <end position="65"/>
    </location>
</feature>
<evidence type="ECO:0000313" key="4">
    <source>
        <dbReference type="EMBL" id="EFE48357.1"/>
    </source>
</evidence>
<dbReference type="AlphaFoldDB" id="D4DUX1"/>
<evidence type="ECO:0000256" key="1">
    <source>
        <dbReference type="SAM" id="Phobius"/>
    </source>
</evidence>
<reference evidence="3 6" key="3">
    <citation type="journal article" date="2015" name="PLoS Genet.">
        <title>Common Cell Shape Evolution of Two Nasopharyngeal Pathogens.</title>
        <authorList>
            <person name="Veyrier F.J."/>
            <person name="Biais N."/>
            <person name="Morales P."/>
            <person name="Belkacem N."/>
            <person name="Guilhen C."/>
            <person name="Ranjeva S."/>
            <person name="Sismeiro O."/>
            <person name="Pehau-Arnaudet G."/>
            <person name="Rocha E.P."/>
            <person name="Werts C."/>
            <person name="Taha M.K."/>
            <person name="Boneca I.G."/>
        </authorList>
    </citation>
    <scope>NUCLEOTIDE SEQUENCE [LARGE SCALE GENOMIC DNA]</scope>
    <source>
        <strain evidence="3 6">ATCC 29315</strain>
    </source>
</reference>
<dbReference type="PATRIC" id="fig|546263.7.peg.202"/>
<feature type="transmembrane region" description="Helical" evidence="1">
    <location>
        <begin position="21"/>
        <end position="41"/>
    </location>
</feature>
<keyword evidence="4" id="KW-0255">Endonuclease</keyword>
<dbReference type="SUPFAM" id="SSF56219">
    <property type="entry name" value="DNase I-like"/>
    <property type="match status" value="1"/>
</dbReference>
<keyword evidence="1" id="KW-0472">Membrane</keyword>
<keyword evidence="6" id="KW-1185">Reference proteome</keyword>
<name>D4DUX1_NEIEG</name>
<keyword evidence="4" id="KW-0540">Nuclease</keyword>
<keyword evidence="4" id="KW-0269">Exonuclease</keyword>
<dbReference type="STRING" id="546263.NELON_00960"/>
<dbReference type="GO" id="GO:0004527">
    <property type="term" value="F:exonuclease activity"/>
    <property type="evidence" value="ECO:0007669"/>
    <property type="project" value="UniProtKB-KW"/>
</dbReference>
<dbReference type="EMBL" id="CP007726">
    <property type="protein sequence ID" value="AJE17587.1"/>
    <property type="molecule type" value="Genomic_DNA"/>
</dbReference>
<reference evidence="4 5" key="1">
    <citation type="submission" date="2010-02" db="EMBL/GenBank/DDBJ databases">
        <authorList>
            <person name="Weinstock G."/>
            <person name="Sodergren E."/>
            <person name="Clifton S."/>
            <person name="Fulton L."/>
            <person name="Fulton B."/>
            <person name="Courtney L."/>
            <person name="Fronick C."/>
            <person name="Harrison M."/>
            <person name="Strong C."/>
            <person name="Farmer C."/>
            <person name="Delahaunty K."/>
            <person name="Markovic C."/>
            <person name="Hall O."/>
            <person name="Minx P."/>
            <person name="Tomlinson C."/>
            <person name="Mitreva M."/>
            <person name="Nelson J."/>
            <person name="Hou S."/>
            <person name="Wollam A."/>
            <person name="Pepin K.H."/>
            <person name="Johnson M."/>
            <person name="Bhonagiri V."/>
            <person name="Zhang X."/>
            <person name="Suruliraj S."/>
            <person name="Warren W."/>
            <person name="Chinwalla A."/>
            <person name="Mardis E.R."/>
            <person name="Wilson R.K."/>
        </authorList>
    </citation>
    <scope>NUCLEOTIDE SEQUENCE [LARGE SCALE GENOMIC DNA]</scope>
    <source>
        <strain evidence="4 5">ATCC 29315</strain>
    </source>
</reference>
<dbReference type="Proteomes" id="UP000005536">
    <property type="component" value="Unassembled WGS sequence"/>
</dbReference>
<gene>
    <name evidence="4" type="ORF">NEIELOOT_02884</name>
    <name evidence="3" type="ORF">NELON_00960</name>
</gene>
<keyword evidence="1" id="KW-0812">Transmembrane</keyword>
<reference evidence="6" key="2">
    <citation type="submission" date="2014-05" db="EMBL/GenBank/DDBJ databases">
        <title>Complete Genome sequence of Neisseria elongata subsp. glycolytica.</title>
        <authorList>
            <person name="Veyrier F.J."/>
            <person name="Taha M.-K."/>
        </authorList>
    </citation>
    <scope>NUCLEOTIDE SEQUENCE [LARGE SCALE GENOMIC DNA]</scope>
    <source>
        <strain evidence="6">ATCC 29315</strain>
    </source>
</reference>
<dbReference type="Pfam" id="PF03372">
    <property type="entry name" value="Exo_endo_phos"/>
    <property type="match status" value="1"/>
</dbReference>
<dbReference type="Proteomes" id="UP000031392">
    <property type="component" value="Chromosome"/>
</dbReference>
<dbReference type="KEGG" id="nel:NELON_00960"/>
<evidence type="ECO:0000259" key="2">
    <source>
        <dbReference type="Pfam" id="PF03372"/>
    </source>
</evidence>
<dbReference type="GO" id="GO:0004519">
    <property type="term" value="F:endonuclease activity"/>
    <property type="evidence" value="ECO:0007669"/>
    <property type="project" value="UniProtKB-KW"/>
</dbReference>
<evidence type="ECO:0000313" key="3">
    <source>
        <dbReference type="EMBL" id="AJE17587.1"/>
    </source>
</evidence>
<keyword evidence="4" id="KW-0378">Hydrolase</keyword>
<proteinExistence type="predicted"/>
<evidence type="ECO:0000313" key="6">
    <source>
        <dbReference type="Proteomes" id="UP000031392"/>
    </source>
</evidence>
<feature type="domain" description="Endonuclease/exonuclease/phosphatase" evidence="2">
    <location>
        <begin position="102"/>
        <end position="289"/>
    </location>
</feature>
<evidence type="ECO:0000313" key="5">
    <source>
        <dbReference type="Proteomes" id="UP000005536"/>
    </source>
</evidence>
<dbReference type="InterPro" id="IPR036691">
    <property type="entry name" value="Endo/exonu/phosph_ase_sf"/>
</dbReference>
<feature type="transmembrane region" description="Helical" evidence="1">
    <location>
        <begin position="72"/>
        <end position="89"/>
    </location>
</feature>
<protein>
    <submittedName>
        <fullName evidence="3 4">Endonuclease</fullName>
    </submittedName>
</protein>
<keyword evidence="1" id="KW-1133">Transmembrane helix</keyword>
<accession>D4DUX1</accession>